<feature type="compositionally biased region" description="Polar residues" evidence="1">
    <location>
        <begin position="353"/>
        <end position="370"/>
    </location>
</feature>
<evidence type="ECO:0000313" key="11">
    <source>
        <dbReference type="Proteomes" id="UP000433483"/>
    </source>
</evidence>
<feature type="compositionally biased region" description="Pro residues" evidence="1">
    <location>
        <begin position="69"/>
        <end position="80"/>
    </location>
</feature>
<feature type="region of interest" description="Disordered" evidence="1">
    <location>
        <begin position="577"/>
        <end position="598"/>
    </location>
</feature>
<name>A0A6A3FIA6_9STRA</name>
<dbReference type="Proteomes" id="UP000433483">
    <property type="component" value="Unassembled WGS sequence"/>
</dbReference>
<feature type="region of interest" description="Disordered" evidence="1">
    <location>
        <begin position="325"/>
        <end position="429"/>
    </location>
</feature>
<dbReference type="AlphaFoldDB" id="A0A6A3FIA6"/>
<dbReference type="Proteomes" id="UP000440732">
    <property type="component" value="Unassembled WGS sequence"/>
</dbReference>
<dbReference type="Proteomes" id="UP000476176">
    <property type="component" value="Unassembled WGS sequence"/>
</dbReference>
<dbReference type="EMBL" id="QXGE01000109">
    <property type="protein sequence ID" value="KAE9324381.1"/>
    <property type="molecule type" value="Genomic_DNA"/>
</dbReference>
<evidence type="ECO:0000313" key="17">
    <source>
        <dbReference type="Proteomes" id="UP000488956"/>
    </source>
</evidence>
<feature type="region of interest" description="Disordered" evidence="1">
    <location>
        <begin position="1"/>
        <end position="229"/>
    </location>
</feature>
<dbReference type="Proteomes" id="UP000429523">
    <property type="component" value="Unassembled WGS sequence"/>
</dbReference>
<dbReference type="EMBL" id="QXGF01000207">
    <property type="protein sequence ID" value="KAE8944376.1"/>
    <property type="molecule type" value="Genomic_DNA"/>
</dbReference>
<dbReference type="EMBL" id="QXGB01000137">
    <property type="protein sequence ID" value="KAE9228500.1"/>
    <property type="molecule type" value="Genomic_DNA"/>
</dbReference>
<evidence type="ECO:0000313" key="4">
    <source>
        <dbReference type="EMBL" id="KAE9131357.1"/>
    </source>
</evidence>
<reference evidence="10 11" key="1">
    <citation type="submission" date="2018-08" db="EMBL/GenBank/DDBJ databases">
        <title>Genomic investigation of the strawberry pathogen Phytophthora fragariae indicates pathogenicity is determined by transcriptional variation in three key races.</title>
        <authorList>
            <person name="Adams T.M."/>
            <person name="Armitage A.D."/>
            <person name="Sobczyk M.K."/>
            <person name="Bates H.J."/>
            <person name="Dunwell J.M."/>
            <person name="Nellist C.F."/>
            <person name="Harrison R.J."/>
        </authorList>
    </citation>
    <scope>NUCLEOTIDE SEQUENCE [LARGE SCALE GENOMIC DNA]</scope>
    <source>
        <strain evidence="9 12">A4</strain>
        <strain evidence="7 13">BC-1</strain>
        <strain evidence="8 16">BC-23</strain>
        <strain evidence="6 11">NOV-27</strain>
        <strain evidence="5 14">NOV-5</strain>
        <strain evidence="3 15">NOV-71</strain>
        <strain evidence="2 10">NOV-9</strain>
        <strain evidence="4 17">ONT-3</strain>
    </source>
</reference>
<dbReference type="EMBL" id="QXGD01000166">
    <property type="protein sequence ID" value="KAE9249702.1"/>
    <property type="molecule type" value="Genomic_DNA"/>
</dbReference>
<feature type="compositionally biased region" description="Polar residues" evidence="1">
    <location>
        <begin position="155"/>
        <end position="168"/>
    </location>
</feature>
<gene>
    <name evidence="9" type="ORF">PF001_g3462</name>
    <name evidence="7" type="ORF">PF002_g5173</name>
    <name evidence="8" type="ORF">PF004_g3053</name>
    <name evidence="6" type="ORF">PF005_g4293</name>
    <name evidence="5" type="ORF">PF006_g3587</name>
    <name evidence="3" type="ORF">PF007_g4390</name>
    <name evidence="2" type="ORF">PF009_g5952</name>
    <name evidence="4" type="ORF">PF010_g3511</name>
</gene>
<organism evidence="2 10">
    <name type="scientific">Phytophthora fragariae</name>
    <dbReference type="NCBI Taxonomy" id="53985"/>
    <lineage>
        <taxon>Eukaryota</taxon>
        <taxon>Sar</taxon>
        <taxon>Stramenopiles</taxon>
        <taxon>Oomycota</taxon>
        <taxon>Peronosporomycetes</taxon>
        <taxon>Peronosporales</taxon>
        <taxon>Peronosporaceae</taxon>
        <taxon>Phytophthora</taxon>
    </lineage>
</organism>
<comment type="caution">
    <text evidence="2">The sequence shown here is derived from an EMBL/GenBank/DDBJ whole genome shotgun (WGS) entry which is preliminary data.</text>
</comment>
<feature type="region of interest" description="Disordered" evidence="1">
    <location>
        <begin position="501"/>
        <end position="539"/>
    </location>
</feature>
<evidence type="ECO:0000313" key="12">
    <source>
        <dbReference type="Proteomes" id="UP000437068"/>
    </source>
</evidence>
<protein>
    <submittedName>
        <fullName evidence="2">Uncharacterized protein</fullName>
    </submittedName>
</protein>
<keyword evidence="11" id="KW-1185">Reference proteome</keyword>
<evidence type="ECO:0000313" key="9">
    <source>
        <dbReference type="EMBL" id="KAE9324381.1"/>
    </source>
</evidence>
<dbReference type="Proteomes" id="UP000441208">
    <property type="component" value="Unassembled WGS sequence"/>
</dbReference>
<dbReference type="EMBL" id="QXGC01000093">
    <property type="protein sequence ID" value="KAE9250165.1"/>
    <property type="molecule type" value="Genomic_DNA"/>
</dbReference>
<evidence type="ECO:0000313" key="13">
    <source>
        <dbReference type="Proteomes" id="UP000440367"/>
    </source>
</evidence>
<evidence type="ECO:0000313" key="8">
    <source>
        <dbReference type="EMBL" id="KAE9250165.1"/>
    </source>
</evidence>
<sequence>MADMESAATGGVKRKHKENAFTAKAETGTLKVKIMRRDQRPGSNVLLDASTSSADSTSKPKGRRAASRQPPPAPDSPPKPRPNRKHVPIFYEPQFRQPIKRGGSSHSYSSSTDESATQSTSSTGVPGIHSTSSTDVSVSVAGASTASTASSFASQLSDVKIQSTSSTAGDFGPPPRSNPLFARNDSDGLGTLGDLLRPYFPSPSTGLQPSFSLGGTQSTGTASSAGLLGDQTGLTSALHQLASSSASYRSALDALSTAAHAPSKSSSIDAPTTDTSARASSATTTTSATSSDTTHNGATGRLENYRFDPLAALQTAIDHARRATTTLDGSATQQHREIGSPNSNARFYRLEPSGSSGDTQNSGSTATATSLGPPPELPPAFTLQNSLMGGGIQGLSSFKSHSEADANKNTRSPDERSGKDAVALLGPPPDAPPSFLLQNSLTGGGISMLNLPKSHPSFDRLGSLTSLISQANETAKDLKTALSSPPKTSISLDRLASLTSVASEDGEATKATNTASTSSSHDTEDNRAVDLGPPPNGPPAFTIGNSLMGGGIDLQPAASNVNTHNFDWKLHRSASTSARAAHVHPSSSSTREISSSLREQLERTLAYTQSGSDKS</sequence>
<evidence type="ECO:0000313" key="6">
    <source>
        <dbReference type="EMBL" id="KAE9228500.1"/>
    </source>
</evidence>
<dbReference type="EMBL" id="QXFZ01000139">
    <property type="protein sequence ID" value="KAE9130780.1"/>
    <property type="molecule type" value="Genomic_DNA"/>
</dbReference>
<evidence type="ECO:0000313" key="10">
    <source>
        <dbReference type="Proteomes" id="UP000429523"/>
    </source>
</evidence>
<dbReference type="EMBL" id="QXGA01000116">
    <property type="protein sequence ID" value="KAE9152180.1"/>
    <property type="molecule type" value="Genomic_DNA"/>
</dbReference>
<dbReference type="Proteomes" id="UP000440367">
    <property type="component" value="Unassembled WGS sequence"/>
</dbReference>
<feature type="compositionally biased region" description="Polar residues" evidence="1">
    <location>
        <begin position="202"/>
        <end position="224"/>
    </location>
</feature>
<evidence type="ECO:0000256" key="1">
    <source>
        <dbReference type="SAM" id="MobiDB-lite"/>
    </source>
</evidence>
<feature type="compositionally biased region" description="Low complexity" evidence="1">
    <location>
        <begin position="187"/>
        <end position="196"/>
    </location>
</feature>
<evidence type="ECO:0000313" key="2">
    <source>
        <dbReference type="EMBL" id="KAE8944376.1"/>
    </source>
</evidence>
<evidence type="ECO:0000313" key="7">
    <source>
        <dbReference type="EMBL" id="KAE9249702.1"/>
    </source>
</evidence>
<dbReference type="OrthoDB" id="118174at2759"/>
<dbReference type="EMBL" id="QXFX01000111">
    <property type="protein sequence ID" value="KAE9131357.1"/>
    <property type="molecule type" value="Genomic_DNA"/>
</dbReference>
<feature type="compositionally biased region" description="Low complexity" evidence="1">
    <location>
        <begin position="269"/>
        <end position="294"/>
    </location>
</feature>
<evidence type="ECO:0000313" key="16">
    <source>
        <dbReference type="Proteomes" id="UP000476176"/>
    </source>
</evidence>
<accession>A0A6A3FIA6</accession>
<dbReference type="Proteomes" id="UP000437068">
    <property type="component" value="Unassembled WGS sequence"/>
</dbReference>
<evidence type="ECO:0000313" key="3">
    <source>
        <dbReference type="EMBL" id="KAE9130780.1"/>
    </source>
</evidence>
<proteinExistence type="predicted"/>
<feature type="compositionally biased region" description="Low complexity" evidence="1">
    <location>
        <begin position="509"/>
        <end position="520"/>
    </location>
</feature>
<evidence type="ECO:0000313" key="5">
    <source>
        <dbReference type="EMBL" id="KAE9152180.1"/>
    </source>
</evidence>
<evidence type="ECO:0000313" key="14">
    <source>
        <dbReference type="Proteomes" id="UP000440732"/>
    </source>
</evidence>
<feature type="compositionally biased region" description="Low complexity" evidence="1">
    <location>
        <begin position="130"/>
        <end position="154"/>
    </location>
</feature>
<feature type="compositionally biased region" description="Low complexity" evidence="1">
    <location>
        <begin position="104"/>
        <end position="123"/>
    </location>
</feature>
<feature type="compositionally biased region" description="Basic and acidic residues" evidence="1">
    <location>
        <begin position="400"/>
        <end position="419"/>
    </location>
</feature>
<dbReference type="Proteomes" id="UP000488956">
    <property type="component" value="Unassembled WGS sequence"/>
</dbReference>
<feature type="compositionally biased region" description="Low complexity" evidence="1">
    <location>
        <begin position="577"/>
        <end position="596"/>
    </location>
</feature>
<feature type="compositionally biased region" description="Low complexity" evidence="1">
    <location>
        <begin position="46"/>
        <end position="57"/>
    </location>
</feature>
<evidence type="ECO:0000313" key="15">
    <source>
        <dbReference type="Proteomes" id="UP000441208"/>
    </source>
</evidence>
<feature type="region of interest" description="Disordered" evidence="1">
    <location>
        <begin position="252"/>
        <end position="303"/>
    </location>
</feature>